<organism evidence="1 2">
    <name type="scientific">Aspergillus melleus</name>
    <dbReference type="NCBI Taxonomy" id="138277"/>
    <lineage>
        <taxon>Eukaryota</taxon>
        <taxon>Fungi</taxon>
        <taxon>Dikarya</taxon>
        <taxon>Ascomycota</taxon>
        <taxon>Pezizomycotina</taxon>
        <taxon>Eurotiomycetes</taxon>
        <taxon>Eurotiomycetidae</taxon>
        <taxon>Eurotiales</taxon>
        <taxon>Aspergillaceae</taxon>
        <taxon>Aspergillus</taxon>
        <taxon>Aspergillus subgen. Circumdati</taxon>
    </lineage>
</organism>
<gene>
    <name evidence="1" type="ORF">N8T08_005768</name>
</gene>
<dbReference type="EMBL" id="JAOPJF010000033">
    <property type="protein sequence ID" value="KAK1144106.1"/>
    <property type="molecule type" value="Genomic_DNA"/>
</dbReference>
<protein>
    <submittedName>
        <fullName evidence="1">Uncharacterized protein</fullName>
    </submittedName>
</protein>
<comment type="caution">
    <text evidence="1">The sequence shown here is derived from an EMBL/GenBank/DDBJ whole genome shotgun (WGS) entry which is preliminary data.</text>
</comment>
<sequence length="468" mass="50615">MSDKISKDQIEALKLYLSKGMAVFCPGDQGYEEGLKRWSDVASRPAGVVLLPDNADDIGKIVRFAKDNHLDLAVKCGGHSTDPSSSSDDGISINLARLKKVRVDSLEKTVTVQGGALWEDVNNAAAQFDLAVVGGTESQIGVGGLTLRGGNGFLTPQYGMVIDSLLSAQVVIADGRQLTASEKVNPDLFWALRGAGQCVSLAVEFTFRAHPQANDVWAGIVTFSGDKLASIVEVLDIISKHPEGKAAVLCAIAICPNSHDPLVDVIIFFNGSESDGRRHFAPLLDLGYTAFDVSMNPYRDVPAMLNAAAPPGGRKFSGGILFNSPLRPTLVCKLVNELKRKIEIEPEMSESSIQMDCIDLSAAVRVPITSTAFPSRHLLVNAALVLQWTDAIKDAEMIKWASEVKEMCDAELKREGNKISRLVSNFVSYTQGTKVTPGKMFGVNAEKLLETKKQYDPDNVFCNLNPLY</sequence>
<proteinExistence type="predicted"/>
<keyword evidence="2" id="KW-1185">Reference proteome</keyword>
<reference evidence="1 2" key="1">
    <citation type="journal article" date="2023" name="ACS Omega">
        <title>Identification of the Neoaspergillic Acid Biosynthesis Gene Cluster by Establishing an In Vitro CRISPR-Ribonucleoprotein Genetic System in Aspergillus melleus.</title>
        <authorList>
            <person name="Yuan B."/>
            <person name="Grau M.F."/>
            <person name="Murata R.M."/>
            <person name="Torok T."/>
            <person name="Venkateswaran K."/>
            <person name="Stajich J.E."/>
            <person name="Wang C.C.C."/>
        </authorList>
    </citation>
    <scope>NUCLEOTIDE SEQUENCE [LARGE SCALE GENOMIC DNA]</scope>
    <source>
        <strain evidence="1 2">IMV 1140</strain>
    </source>
</reference>
<dbReference type="Proteomes" id="UP001177260">
    <property type="component" value="Unassembled WGS sequence"/>
</dbReference>
<name>A0ACC3B1Y9_9EURO</name>
<accession>A0ACC3B1Y9</accession>
<evidence type="ECO:0000313" key="1">
    <source>
        <dbReference type="EMBL" id="KAK1144106.1"/>
    </source>
</evidence>
<evidence type="ECO:0000313" key="2">
    <source>
        <dbReference type="Proteomes" id="UP001177260"/>
    </source>
</evidence>